<protein>
    <submittedName>
        <fullName evidence="1">Uncharacterized protein</fullName>
    </submittedName>
</protein>
<evidence type="ECO:0000313" key="2">
    <source>
        <dbReference type="Proteomes" id="UP000178908"/>
    </source>
</evidence>
<dbReference type="Proteomes" id="UP000178908">
    <property type="component" value="Unassembled WGS sequence"/>
</dbReference>
<dbReference type="EMBL" id="MGJO01000039">
    <property type="protein sequence ID" value="OGN08822.1"/>
    <property type="molecule type" value="Genomic_DNA"/>
</dbReference>
<dbReference type="AlphaFoldDB" id="A0A1F8F6P3"/>
<name>A0A1F8F6P3_9BACT</name>
<accession>A0A1F8F6P3</accession>
<proteinExistence type="predicted"/>
<sequence length="93" mass="10562">MTNTAKCPKCEESISNVHYEAHDPNSFSGYRGSQSFTAVAYPCGHALGAVPVTWELRLEEIDKTNREINQKLDQIYKEISQLMTLVREISSRK</sequence>
<comment type="caution">
    <text evidence="1">The sequence shown here is derived from an EMBL/GenBank/DDBJ whole genome shotgun (WGS) entry which is preliminary data.</text>
</comment>
<reference evidence="1 2" key="1">
    <citation type="journal article" date="2016" name="Nat. Commun.">
        <title>Thousands of microbial genomes shed light on interconnected biogeochemical processes in an aquifer system.</title>
        <authorList>
            <person name="Anantharaman K."/>
            <person name="Brown C.T."/>
            <person name="Hug L.A."/>
            <person name="Sharon I."/>
            <person name="Castelle C.J."/>
            <person name="Probst A.J."/>
            <person name="Thomas B.C."/>
            <person name="Singh A."/>
            <person name="Wilkins M.J."/>
            <person name="Karaoz U."/>
            <person name="Brodie E.L."/>
            <person name="Williams K.H."/>
            <person name="Hubbard S.S."/>
            <person name="Banfield J.F."/>
        </authorList>
    </citation>
    <scope>NUCLEOTIDE SEQUENCE [LARGE SCALE GENOMIC DNA]</scope>
</reference>
<evidence type="ECO:0000313" key="1">
    <source>
        <dbReference type="EMBL" id="OGN08822.1"/>
    </source>
</evidence>
<gene>
    <name evidence="1" type="ORF">A3C61_01875</name>
</gene>
<organism evidence="1 2">
    <name type="scientific">Candidatus Yanofskybacteria bacterium RIFCSPHIGHO2_02_FULL_39_10</name>
    <dbReference type="NCBI Taxonomy" id="1802674"/>
    <lineage>
        <taxon>Bacteria</taxon>
        <taxon>Candidatus Yanofskyibacteriota</taxon>
    </lineage>
</organism>